<keyword evidence="4" id="KW-0408">Iron</keyword>
<evidence type="ECO:0000256" key="6">
    <source>
        <dbReference type="SAM" id="SignalP"/>
    </source>
</evidence>
<evidence type="ECO:0000256" key="4">
    <source>
        <dbReference type="ARBA" id="ARBA00022496"/>
    </source>
</evidence>
<dbReference type="PANTHER" id="PTHR30532">
    <property type="entry name" value="IRON III DICITRATE-BINDING PERIPLASMIC PROTEIN"/>
    <property type="match status" value="1"/>
</dbReference>
<sequence>MNLLKTAAFSALLALSATPVLAEPWSFVDGSGKTVSLDETPTRIVAHAIPAAALMSFGIRPVAIFSETPVEENKSLQGLDLTGIEIVGQAWGEIDIEKVAALEPDLIISEYWPVSKTYWGGKPLNEADSVLLQIAPVAGIVQAPSILTMIEEYEVLAGSLGADLAAEPVAAEKARFETALEAFKAAAAAKPNLTVMAVWAGVEDLEVAVPAMASELNDFVNWGLNVITPTDPEGEYWEILAWENADKYQPDLVIVDNRSASVLAHAEEQPTWQTIKAVAAGQVGEWPAYWIRTYGAYASELDKLTASVEAADENLTD</sequence>
<evidence type="ECO:0000313" key="9">
    <source>
        <dbReference type="Proteomes" id="UP000602124"/>
    </source>
</evidence>
<reference evidence="8" key="1">
    <citation type="submission" date="2020-12" db="EMBL/GenBank/DDBJ databases">
        <title>Devosia sp. MSA67 isolated from Mo River.</title>
        <authorList>
            <person name="Ma F."/>
            <person name="Zi Z."/>
        </authorList>
    </citation>
    <scope>NUCLEOTIDE SEQUENCE</scope>
    <source>
        <strain evidence="8">MSA67</strain>
    </source>
</reference>
<keyword evidence="4" id="KW-0406">Ion transport</keyword>
<keyword evidence="3" id="KW-0813">Transport</keyword>
<evidence type="ECO:0000256" key="3">
    <source>
        <dbReference type="ARBA" id="ARBA00022448"/>
    </source>
</evidence>
<dbReference type="PANTHER" id="PTHR30532:SF24">
    <property type="entry name" value="FERRIC ENTEROBACTIN-BINDING PERIPLASMIC PROTEIN FEPB"/>
    <property type="match status" value="1"/>
</dbReference>
<keyword evidence="9" id="KW-1185">Reference proteome</keyword>
<dbReference type="PROSITE" id="PS50983">
    <property type="entry name" value="FE_B12_PBP"/>
    <property type="match status" value="1"/>
</dbReference>
<dbReference type="EMBL" id="JAEKMH010000002">
    <property type="protein sequence ID" value="MBJ3785253.1"/>
    <property type="molecule type" value="Genomic_DNA"/>
</dbReference>
<dbReference type="Gene3D" id="3.40.50.1980">
    <property type="entry name" value="Nitrogenase molybdenum iron protein domain"/>
    <property type="match status" value="2"/>
</dbReference>
<name>A0A934MKK7_9HYPH</name>
<evidence type="ECO:0000259" key="7">
    <source>
        <dbReference type="PROSITE" id="PS50983"/>
    </source>
</evidence>
<dbReference type="InterPro" id="IPR051313">
    <property type="entry name" value="Bact_iron-sidero_bind"/>
</dbReference>
<evidence type="ECO:0000256" key="5">
    <source>
        <dbReference type="ARBA" id="ARBA00022729"/>
    </source>
</evidence>
<dbReference type="SUPFAM" id="SSF53807">
    <property type="entry name" value="Helical backbone' metal receptor"/>
    <property type="match status" value="1"/>
</dbReference>
<dbReference type="GO" id="GO:1901678">
    <property type="term" value="P:iron coordination entity transport"/>
    <property type="evidence" value="ECO:0007669"/>
    <property type="project" value="UniProtKB-ARBA"/>
</dbReference>
<dbReference type="Pfam" id="PF01497">
    <property type="entry name" value="Peripla_BP_2"/>
    <property type="match status" value="1"/>
</dbReference>
<proteinExistence type="inferred from homology"/>
<dbReference type="RefSeq" id="WP_198876444.1">
    <property type="nucleotide sequence ID" value="NZ_JAEKMH010000002.1"/>
</dbReference>
<evidence type="ECO:0000256" key="1">
    <source>
        <dbReference type="ARBA" id="ARBA00004196"/>
    </source>
</evidence>
<organism evidence="8 9">
    <name type="scientific">Devosia sediminis</name>
    <dbReference type="NCBI Taxonomy" id="2798801"/>
    <lineage>
        <taxon>Bacteria</taxon>
        <taxon>Pseudomonadati</taxon>
        <taxon>Pseudomonadota</taxon>
        <taxon>Alphaproteobacteria</taxon>
        <taxon>Hyphomicrobiales</taxon>
        <taxon>Devosiaceae</taxon>
        <taxon>Devosia</taxon>
    </lineage>
</organism>
<evidence type="ECO:0000313" key="8">
    <source>
        <dbReference type="EMBL" id="MBJ3785253.1"/>
    </source>
</evidence>
<dbReference type="Proteomes" id="UP000602124">
    <property type="component" value="Unassembled WGS sequence"/>
</dbReference>
<protein>
    <submittedName>
        <fullName evidence="8">ABC transporter substrate-binding protein</fullName>
    </submittedName>
</protein>
<evidence type="ECO:0000256" key="2">
    <source>
        <dbReference type="ARBA" id="ARBA00008814"/>
    </source>
</evidence>
<feature type="domain" description="Fe/B12 periplasmic-binding" evidence="7">
    <location>
        <begin position="42"/>
        <end position="317"/>
    </location>
</feature>
<gene>
    <name evidence="8" type="ORF">JEQ47_11010</name>
</gene>
<feature type="signal peptide" evidence="6">
    <location>
        <begin position="1"/>
        <end position="22"/>
    </location>
</feature>
<dbReference type="GO" id="GO:0030288">
    <property type="term" value="C:outer membrane-bounded periplasmic space"/>
    <property type="evidence" value="ECO:0007669"/>
    <property type="project" value="TreeGrafter"/>
</dbReference>
<dbReference type="AlphaFoldDB" id="A0A934MKK7"/>
<dbReference type="InterPro" id="IPR002491">
    <property type="entry name" value="ABC_transptr_periplasmic_BD"/>
</dbReference>
<keyword evidence="5 6" id="KW-0732">Signal</keyword>
<keyword evidence="4" id="KW-0410">Iron transport</keyword>
<comment type="subcellular location">
    <subcellularLocation>
        <location evidence="1">Cell envelope</location>
    </subcellularLocation>
</comment>
<comment type="caution">
    <text evidence="8">The sequence shown here is derived from an EMBL/GenBank/DDBJ whole genome shotgun (WGS) entry which is preliminary data.</text>
</comment>
<comment type="similarity">
    <text evidence="2">Belongs to the bacterial solute-binding protein 8 family.</text>
</comment>
<accession>A0A934MKK7</accession>
<feature type="chain" id="PRO_5037658349" evidence="6">
    <location>
        <begin position="23"/>
        <end position="317"/>
    </location>
</feature>